<gene>
    <name evidence="9" type="ORF">DET45_11355</name>
</gene>
<dbReference type="GO" id="GO:0006081">
    <property type="term" value="P:aldehyde metabolic process"/>
    <property type="evidence" value="ECO:0007669"/>
    <property type="project" value="InterPro"/>
</dbReference>
<evidence type="ECO:0000256" key="7">
    <source>
        <dbReference type="RuleBase" id="RU003345"/>
    </source>
</evidence>
<name>A0A317Q4K5_9GAMM</name>
<dbReference type="Gene3D" id="3.40.605.10">
    <property type="entry name" value="Aldehyde Dehydrogenase, Chain A, domain 1"/>
    <property type="match status" value="1"/>
</dbReference>
<dbReference type="GO" id="GO:0004029">
    <property type="term" value="F:aldehyde dehydrogenase (NAD+) activity"/>
    <property type="evidence" value="ECO:0007669"/>
    <property type="project" value="TreeGrafter"/>
</dbReference>
<evidence type="ECO:0000256" key="1">
    <source>
        <dbReference type="ARBA" id="ARBA00009986"/>
    </source>
</evidence>
<evidence type="ECO:0000256" key="5">
    <source>
        <dbReference type="PIRSR" id="PIRSR036492-1"/>
    </source>
</evidence>
<dbReference type="FunFam" id="3.40.309.10:FF:000003">
    <property type="entry name" value="Aldehyde dehydrogenase"/>
    <property type="match status" value="1"/>
</dbReference>
<keyword evidence="2 4" id="KW-0560">Oxidoreductase</keyword>
<protein>
    <recommendedName>
        <fullName evidence="4">Aldehyde dehydrogenase</fullName>
    </recommendedName>
</protein>
<reference evidence="9 10" key="1">
    <citation type="submission" date="2018-05" db="EMBL/GenBank/DDBJ databases">
        <title>Freshwater and sediment microbial communities from various areas in North America, analyzing microbe dynamics in response to fracking.</title>
        <authorList>
            <person name="Lamendella R."/>
        </authorList>
    </citation>
    <scope>NUCLEOTIDE SEQUENCE [LARGE SCALE GENOMIC DNA]</scope>
    <source>
        <strain evidence="9 10">125B1</strain>
    </source>
</reference>
<sequence length="470" mass="51849">MNTSQSSAEPAATNPFAEKLTRLRATYNSGLTRPLAWRLQQLKQLDAMLSEHEAELLQALQKDLGKSHAEGWLTELGFLHSDIRHTCKNLAKWIKPTKVSQPLLAWPGRSKLQPEPLGVVLIIGAWNYPLQLLLSPLVAALAAGNCALVKPSELAPQTAALLERLLLDYLAADAIQIVTGGADTAQHLLALQWDHIFYTGGGRVGRIVMRAAAEYLTPVTLELGGKSPAVVLADADLAVAAKRIAWGKWINAGQTCIAPDYILVDETVKDALVKHLIDAIQAFFGEAIDQAEDYGRIVNSEHCRRLAGYLEPVAANILFGGEVDVAERYIQPTLVEVTDVNTPLMQEEIFGPILPIIGVKNLAEAEQFIRQRDKPLALYGFSKSARQLQHLTEHTHAGNQCNNDTLMFMLNPELPFGGVGPSGMGRYHGKFGFTTFSHMKAVMTRPFWSDPSFRYPPYTSFKQKLLRWLS</sequence>
<comment type="caution">
    <text evidence="9">The sequence shown here is derived from an EMBL/GenBank/DDBJ whole genome shotgun (WGS) entry which is preliminary data.</text>
</comment>
<evidence type="ECO:0000256" key="6">
    <source>
        <dbReference type="PROSITE-ProRule" id="PRU10007"/>
    </source>
</evidence>
<dbReference type="InterPro" id="IPR029510">
    <property type="entry name" value="Ald_DH_CS_GLU"/>
</dbReference>
<feature type="active site" evidence="5">
    <location>
        <position position="256"/>
    </location>
</feature>
<dbReference type="EMBL" id="QGTT01000013">
    <property type="protein sequence ID" value="PWW10623.1"/>
    <property type="molecule type" value="Genomic_DNA"/>
</dbReference>
<dbReference type="Proteomes" id="UP000246964">
    <property type="component" value="Unassembled WGS sequence"/>
</dbReference>
<comment type="similarity">
    <text evidence="1 4 7">Belongs to the aldehyde dehydrogenase family.</text>
</comment>
<dbReference type="FunFam" id="3.40.605.10:FF:000004">
    <property type="entry name" value="Aldehyde dehydrogenase"/>
    <property type="match status" value="1"/>
</dbReference>
<dbReference type="RefSeq" id="WP_110076410.1">
    <property type="nucleotide sequence ID" value="NZ_QGTT01000013.1"/>
</dbReference>
<evidence type="ECO:0000256" key="2">
    <source>
        <dbReference type="ARBA" id="ARBA00023002"/>
    </source>
</evidence>
<dbReference type="GO" id="GO:0005737">
    <property type="term" value="C:cytoplasm"/>
    <property type="evidence" value="ECO:0007669"/>
    <property type="project" value="TreeGrafter"/>
</dbReference>
<dbReference type="InterPro" id="IPR016162">
    <property type="entry name" value="Ald_DH_N"/>
</dbReference>
<accession>A0A317Q4K5</accession>
<dbReference type="InterPro" id="IPR015590">
    <property type="entry name" value="Aldehyde_DH_dom"/>
</dbReference>
<evidence type="ECO:0000313" key="10">
    <source>
        <dbReference type="Proteomes" id="UP000246964"/>
    </source>
</evidence>
<dbReference type="PROSITE" id="PS00687">
    <property type="entry name" value="ALDEHYDE_DEHYDR_GLU"/>
    <property type="match status" value="1"/>
</dbReference>
<dbReference type="PANTHER" id="PTHR43570">
    <property type="entry name" value="ALDEHYDE DEHYDROGENASE"/>
    <property type="match status" value="1"/>
</dbReference>
<organism evidence="9 10">
    <name type="scientific">Pseudidiomarina maritima</name>
    <dbReference type="NCBI Taxonomy" id="519453"/>
    <lineage>
        <taxon>Bacteria</taxon>
        <taxon>Pseudomonadati</taxon>
        <taxon>Pseudomonadota</taxon>
        <taxon>Gammaproteobacteria</taxon>
        <taxon>Alteromonadales</taxon>
        <taxon>Idiomarinaceae</taxon>
        <taxon>Pseudidiomarina</taxon>
    </lineage>
</organism>
<keyword evidence="3" id="KW-0520">NAD</keyword>
<dbReference type="InterPro" id="IPR016163">
    <property type="entry name" value="Ald_DH_C"/>
</dbReference>
<dbReference type="InterPro" id="IPR012394">
    <property type="entry name" value="Aldehyde_DH_NAD(P)"/>
</dbReference>
<dbReference type="PIRSF" id="PIRSF036492">
    <property type="entry name" value="ALDH"/>
    <property type="match status" value="1"/>
</dbReference>
<proteinExistence type="inferred from homology"/>
<feature type="domain" description="Aldehyde dehydrogenase" evidence="8">
    <location>
        <begin position="34"/>
        <end position="442"/>
    </location>
</feature>
<keyword evidence="10" id="KW-1185">Reference proteome</keyword>
<dbReference type="OrthoDB" id="9812625at2"/>
<evidence type="ECO:0000256" key="3">
    <source>
        <dbReference type="ARBA" id="ARBA00023027"/>
    </source>
</evidence>
<dbReference type="SUPFAM" id="SSF53720">
    <property type="entry name" value="ALDH-like"/>
    <property type="match status" value="1"/>
</dbReference>
<dbReference type="Gene3D" id="3.40.309.10">
    <property type="entry name" value="Aldehyde Dehydrogenase, Chain A, domain 2"/>
    <property type="match status" value="1"/>
</dbReference>
<dbReference type="CDD" id="cd07087">
    <property type="entry name" value="ALDH_F3-13-14_CALDH-like"/>
    <property type="match status" value="1"/>
</dbReference>
<dbReference type="InterPro" id="IPR016161">
    <property type="entry name" value="Ald_DH/histidinol_DH"/>
</dbReference>
<dbReference type="AlphaFoldDB" id="A0A317Q4K5"/>
<evidence type="ECO:0000313" key="9">
    <source>
        <dbReference type="EMBL" id="PWW10623.1"/>
    </source>
</evidence>
<feature type="active site" evidence="5 6">
    <location>
        <position position="222"/>
    </location>
</feature>
<evidence type="ECO:0000256" key="4">
    <source>
        <dbReference type="PIRNR" id="PIRNR036492"/>
    </source>
</evidence>
<evidence type="ECO:0000259" key="8">
    <source>
        <dbReference type="Pfam" id="PF00171"/>
    </source>
</evidence>
<dbReference type="Pfam" id="PF00171">
    <property type="entry name" value="Aldedh"/>
    <property type="match status" value="1"/>
</dbReference>
<dbReference type="PANTHER" id="PTHR43570:SF16">
    <property type="entry name" value="ALDEHYDE DEHYDROGENASE TYPE III, ISOFORM Q"/>
    <property type="match status" value="1"/>
</dbReference>